<dbReference type="GO" id="GO:0016787">
    <property type="term" value="F:hydrolase activity"/>
    <property type="evidence" value="ECO:0007669"/>
    <property type="project" value="UniProtKB-KW"/>
</dbReference>
<comment type="catalytic activity">
    <reaction evidence="1">
        <text>Random endo-hydrolysis of N-acetyl-beta-D-glucosaminide (1-&gt;4)-beta-linkages in chitin and chitodextrins.</text>
        <dbReference type="EC" id="3.2.1.14"/>
    </reaction>
</comment>
<dbReference type="Pfam" id="PF00704">
    <property type="entry name" value="Glyco_hydro_18"/>
    <property type="match status" value="1"/>
</dbReference>
<evidence type="ECO:0000313" key="10">
    <source>
        <dbReference type="Proteomes" id="UP000831113"/>
    </source>
</evidence>
<evidence type="ECO:0000256" key="4">
    <source>
        <dbReference type="ARBA" id="ARBA00023295"/>
    </source>
</evidence>
<evidence type="ECO:0000256" key="5">
    <source>
        <dbReference type="RuleBase" id="RU000489"/>
    </source>
</evidence>
<evidence type="ECO:0000256" key="7">
    <source>
        <dbReference type="SAM" id="SignalP"/>
    </source>
</evidence>
<accession>A0ABY4D4Q7</accession>
<evidence type="ECO:0000256" key="1">
    <source>
        <dbReference type="ARBA" id="ARBA00000822"/>
    </source>
</evidence>
<feature type="chain" id="PRO_5047468939" description="chitinase" evidence="7">
    <location>
        <begin position="24"/>
        <end position="311"/>
    </location>
</feature>
<dbReference type="SUPFAM" id="SSF51445">
    <property type="entry name" value="(Trans)glycosidases"/>
    <property type="match status" value="1"/>
</dbReference>
<dbReference type="PROSITE" id="PS01095">
    <property type="entry name" value="GH18_1"/>
    <property type="match status" value="1"/>
</dbReference>
<dbReference type="PROSITE" id="PS51910">
    <property type="entry name" value="GH18_2"/>
    <property type="match status" value="1"/>
</dbReference>
<dbReference type="InterPro" id="IPR050314">
    <property type="entry name" value="Glycosyl_Hydrlase_18"/>
</dbReference>
<evidence type="ECO:0000259" key="8">
    <source>
        <dbReference type="PROSITE" id="PS51910"/>
    </source>
</evidence>
<proteinExistence type="inferred from homology"/>
<dbReference type="Gene3D" id="3.20.20.80">
    <property type="entry name" value="Glycosidases"/>
    <property type="match status" value="1"/>
</dbReference>
<dbReference type="InterPro" id="IPR001223">
    <property type="entry name" value="Glyco_hydro18_cat"/>
</dbReference>
<feature type="domain" description="GH18" evidence="8">
    <location>
        <begin position="25"/>
        <end position="303"/>
    </location>
</feature>
<dbReference type="SMART" id="SM00636">
    <property type="entry name" value="Glyco_18"/>
    <property type="match status" value="1"/>
</dbReference>
<dbReference type="EC" id="3.2.1.14" evidence="2"/>
<geneLocation type="plasmid" evidence="9 10">
    <name>unnamed3</name>
</geneLocation>
<dbReference type="PANTHER" id="PTHR11177:SF317">
    <property type="entry name" value="CHITINASE 12-RELATED"/>
    <property type="match status" value="1"/>
</dbReference>
<dbReference type="PANTHER" id="PTHR11177">
    <property type="entry name" value="CHITINASE"/>
    <property type="match status" value="1"/>
</dbReference>
<dbReference type="EMBL" id="CP094672">
    <property type="protein sequence ID" value="UOG77509.1"/>
    <property type="molecule type" value="Genomic_DNA"/>
</dbReference>
<dbReference type="InterPro" id="IPR017853">
    <property type="entry name" value="GH"/>
</dbReference>
<keyword evidence="10" id="KW-1185">Reference proteome</keyword>
<evidence type="ECO:0000256" key="3">
    <source>
        <dbReference type="ARBA" id="ARBA00022801"/>
    </source>
</evidence>
<gene>
    <name evidence="9" type="ORF">MTX78_24070</name>
</gene>
<dbReference type="RefSeq" id="WP_243803355.1">
    <property type="nucleotide sequence ID" value="NZ_CP094672.1"/>
</dbReference>
<dbReference type="Gene3D" id="3.40.5.30">
    <property type="entry name" value="(Trans)glycosidases - domain 2"/>
    <property type="match status" value="1"/>
</dbReference>
<feature type="signal peptide" evidence="7">
    <location>
        <begin position="1"/>
        <end position="23"/>
    </location>
</feature>
<keyword evidence="9" id="KW-0614">Plasmid</keyword>
<evidence type="ECO:0000256" key="6">
    <source>
        <dbReference type="RuleBase" id="RU004453"/>
    </source>
</evidence>
<dbReference type="InterPro" id="IPR011583">
    <property type="entry name" value="Chitinase_II/V-like_cat"/>
</dbReference>
<evidence type="ECO:0000313" key="9">
    <source>
        <dbReference type="EMBL" id="UOG77509.1"/>
    </source>
</evidence>
<dbReference type="Proteomes" id="UP000831113">
    <property type="component" value="Plasmid unnamed3"/>
</dbReference>
<evidence type="ECO:0000256" key="2">
    <source>
        <dbReference type="ARBA" id="ARBA00012729"/>
    </source>
</evidence>
<sequence length="311" mass="33301">MQRNSLLLLISLVLVLHSAVALAQFRVVGYQPAWRGQINKAQLAQLTHVNYAFLQPTATGGLEPLPNPEKLRQLVAAAHAVRVRVLISVGGWHNGDHSAFDSIGATPAYTKAFVANLMRFAQEYQLDGIDMDWEHPDARTASGYAALMQQLGTQLHRQGKLLTAAIAGGTWAGPGILPSVFEVVDFMNIMAYDAPAPAHATYADAVQTLAYWKGRGLPAHKTVLGVPFYGQPGGVAFTALLAQGANPRADSLAAVGYNGLATIKRKTTLALNQASGIMMWELTQDASGENSLLTAISQEVRRQASAKPPAR</sequence>
<keyword evidence="4 5" id="KW-0326">Glycosidase</keyword>
<name>A0ABY4D4Q7_9BACT</name>
<reference evidence="9 10" key="1">
    <citation type="submission" date="2022-03" db="EMBL/GenBank/DDBJ databases">
        <title>Hymenobactersp. isolated from the air.</title>
        <authorList>
            <person name="Won M."/>
            <person name="Kwon S.-W."/>
        </authorList>
    </citation>
    <scope>NUCLEOTIDE SEQUENCE [LARGE SCALE GENOMIC DNA]</scope>
    <source>
        <strain evidence="9 10">KACC 21982</strain>
        <plasmid evidence="9 10">unnamed3</plasmid>
    </source>
</reference>
<keyword evidence="7" id="KW-0732">Signal</keyword>
<dbReference type="InterPro" id="IPR001579">
    <property type="entry name" value="Glyco_hydro_18_chit_AS"/>
</dbReference>
<organism evidence="9 10">
    <name type="scientific">Hymenobacter tibetensis</name>
    <dbReference type="NCBI Taxonomy" id="497967"/>
    <lineage>
        <taxon>Bacteria</taxon>
        <taxon>Pseudomonadati</taxon>
        <taxon>Bacteroidota</taxon>
        <taxon>Cytophagia</taxon>
        <taxon>Cytophagales</taxon>
        <taxon>Hymenobacteraceae</taxon>
        <taxon>Hymenobacter</taxon>
    </lineage>
</organism>
<protein>
    <recommendedName>
        <fullName evidence="2">chitinase</fullName>
        <ecNumber evidence="2">3.2.1.14</ecNumber>
    </recommendedName>
</protein>
<keyword evidence="3 5" id="KW-0378">Hydrolase</keyword>
<comment type="similarity">
    <text evidence="6">Belongs to the glycosyl hydrolase 18 family.</text>
</comment>